<organism evidence="2 3">
    <name type="scientific">Candidatus Enterococcus testudinis</name>
    <dbReference type="NCBI Taxonomy" id="1834191"/>
    <lineage>
        <taxon>Bacteria</taxon>
        <taxon>Bacillati</taxon>
        <taxon>Bacillota</taxon>
        <taxon>Bacilli</taxon>
        <taxon>Lactobacillales</taxon>
        <taxon>Enterococcaceae</taxon>
        <taxon>Enterococcus</taxon>
    </lineage>
</organism>
<evidence type="ECO:0000313" key="3">
    <source>
        <dbReference type="Proteomes" id="UP000195043"/>
    </source>
</evidence>
<keyword evidence="3" id="KW-1185">Reference proteome</keyword>
<dbReference type="OrthoDB" id="2183315at2"/>
<keyword evidence="1" id="KW-0472">Membrane</keyword>
<name>A0A242A3J9_9ENTE</name>
<dbReference type="AlphaFoldDB" id="A0A242A3J9"/>
<accession>A0A242A3J9</accession>
<feature type="transmembrane region" description="Helical" evidence="1">
    <location>
        <begin position="12"/>
        <end position="29"/>
    </location>
</feature>
<dbReference type="STRING" id="1834191.A5886_000540"/>
<keyword evidence="1" id="KW-1133">Transmembrane helix</keyword>
<feature type="transmembrane region" description="Helical" evidence="1">
    <location>
        <begin position="35"/>
        <end position="52"/>
    </location>
</feature>
<dbReference type="RefSeq" id="WP_086273526.1">
    <property type="nucleotide sequence ID" value="NZ_NGKU01000001.1"/>
</dbReference>
<evidence type="ECO:0000256" key="1">
    <source>
        <dbReference type="SAM" id="Phobius"/>
    </source>
</evidence>
<feature type="transmembrane region" description="Helical" evidence="1">
    <location>
        <begin position="131"/>
        <end position="149"/>
    </location>
</feature>
<proteinExistence type="predicted"/>
<sequence length="196" mass="22432">MKFFRSDIIQKILLLIWTVGNLVVFAWLGKWYVGLIFLIVFYLILALVLWLTRGVRLGKKTYDERQLKLKSRSYELGLTVGGLLLFLTPNYFGGNNQLVFFVVGLTSMTIFGYQIITDSLFAFNESPKERYASLSILTGFGAVGLFLYIRDTIIGTQSFFANGRIAIDSGFWLILACFVVGCLGWIRLYMDKRERL</sequence>
<feature type="transmembrane region" description="Helical" evidence="1">
    <location>
        <begin position="169"/>
        <end position="190"/>
    </location>
</feature>
<protein>
    <submittedName>
        <fullName evidence="2">Uncharacterized protein</fullName>
    </submittedName>
</protein>
<comment type="caution">
    <text evidence="2">The sequence shown here is derived from an EMBL/GenBank/DDBJ whole genome shotgun (WGS) entry which is preliminary data.</text>
</comment>
<reference evidence="2 3" key="1">
    <citation type="submission" date="2017-05" db="EMBL/GenBank/DDBJ databases">
        <title>The Genome Sequence of Enterococcus sp. 8G7_MSG3316.</title>
        <authorList>
            <consortium name="The Broad Institute Genomics Platform"/>
            <consortium name="The Broad Institute Genomic Center for Infectious Diseases"/>
            <person name="Earl A."/>
            <person name="Manson A."/>
            <person name="Schwartman J."/>
            <person name="Gilmore M."/>
            <person name="Abouelleil A."/>
            <person name="Cao P."/>
            <person name="Chapman S."/>
            <person name="Cusick C."/>
            <person name="Shea T."/>
            <person name="Young S."/>
            <person name="Neafsey D."/>
            <person name="Nusbaum C."/>
            <person name="Birren B."/>
        </authorList>
    </citation>
    <scope>NUCLEOTIDE SEQUENCE [LARGE SCALE GENOMIC DNA]</scope>
    <source>
        <strain evidence="2 3">8G7_MSG3316</strain>
    </source>
</reference>
<dbReference type="Proteomes" id="UP000195043">
    <property type="component" value="Unassembled WGS sequence"/>
</dbReference>
<evidence type="ECO:0000313" key="2">
    <source>
        <dbReference type="EMBL" id="OTN75470.1"/>
    </source>
</evidence>
<dbReference type="EMBL" id="NGKU01000001">
    <property type="protein sequence ID" value="OTN75470.1"/>
    <property type="molecule type" value="Genomic_DNA"/>
</dbReference>
<keyword evidence="1" id="KW-0812">Transmembrane</keyword>
<feature type="transmembrane region" description="Helical" evidence="1">
    <location>
        <begin position="73"/>
        <end position="92"/>
    </location>
</feature>
<gene>
    <name evidence="2" type="ORF">A5886_000540</name>
</gene>
<feature type="transmembrane region" description="Helical" evidence="1">
    <location>
        <begin position="98"/>
        <end position="124"/>
    </location>
</feature>